<dbReference type="GO" id="GO:0032259">
    <property type="term" value="P:methylation"/>
    <property type="evidence" value="ECO:0007669"/>
    <property type="project" value="UniProtKB-KW"/>
</dbReference>
<evidence type="ECO:0000256" key="4">
    <source>
        <dbReference type="RuleBase" id="RU362026"/>
    </source>
</evidence>
<sequence>MQPELQVTTVAVGALVPYAENARTHSEAQVAQIAASIAEFGFVNPVLVDAAGVLVAGHGRVMAAKRLGMAAVPAIRLAHLTEAQARALRLADNQIALNSGWDEALLAAEIARIRDEAAVDLDVLGFSGMELDRLLAAADAGLGEDGADDAPPPPAVPVTRAGDLWRCGEHRLLCGDATRLDDVQRALGADRLADMAFTDPPYNVAYQGGTAAKMTIANDALGTGFLNFLRPALANLLSVTKGACYVCMSSSEWPTLHRAWQEAGGKWSSTIIWAKNTFALGRADYHQQFEAMLYGWKAGAQHYWCGARDQGNVWHFDKPARNDLHPTMKPVALVERAIRNSSKQRDTVLDPFGGSGTTMIAAERTGRRAVLLELDPAYADVIVRRWQEATGEAAVLDGEDRTFGDIAAVRGVGEAGMTEKAQ</sequence>
<comment type="similarity">
    <text evidence="4">Belongs to the N(4)/N(6)-methyltransferase family.</text>
</comment>
<dbReference type="GO" id="GO:0005694">
    <property type="term" value="C:chromosome"/>
    <property type="evidence" value="ECO:0007669"/>
    <property type="project" value="TreeGrafter"/>
</dbReference>
<protein>
    <recommendedName>
        <fullName evidence="4">Methyltransferase</fullName>
        <ecNumber evidence="4">2.1.1.-</ecNumber>
    </recommendedName>
</protein>
<dbReference type="PANTHER" id="PTHR33375:SF1">
    <property type="entry name" value="CHROMOSOME-PARTITIONING PROTEIN PARB-RELATED"/>
    <property type="match status" value="1"/>
</dbReference>
<reference evidence="6 7" key="1">
    <citation type="submission" date="2017-10" db="EMBL/GenBank/DDBJ databases">
        <authorList>
            <person name="Banno H."/>
            <person name="Chua N.-H."/>
        </authorList>
    </citation>
    <scope>NUCLEOTIDE SEQUENCE [LARGE SCALE GENOMIC DNA]</scope>
    <source>
        <strain evidence="6 7">YW11</strain>
    </source>
</reference>
<dbReference type="SUPFAM" id="SSF53335">
    <property type="entry name" value="S-adenosyl-L-methionine-dependent methyltransferases"/>
    <property type="match status" value="1"/>
</dbReference>
<dbReference type="GO" id="GO:0007059">
    <property type="term" value="P:chromosome segregation"/>
    <property type="evidence" value="ECO:0007669"/>
    <property type="project" value="TreeGrafter"/>
</dbReference>
<dbReference type="RefSeq" id="WP_099096618.1">
    <property type="nucleotide sequence ID" value="NZ_PDNU01000035.1"/>
</dbReference>
<dbReference type="GO" id="GO:0008170">
    <property type="term" value="F:N-methyltransferase activity"/>
    <property type="evidence" value="ECO:0007669"/>
    <property type="project" value="InterPro"/>
</dbReference>
<dbReference type="InterPro" id="IPR003115">
    <property type="entry name" value="ParB_N"/>
</dbReference>
<dbReference type="EMBL" id="PDNU01000035">
    <property type="protein sequence ID" value="PHK93851.1"/>
    <property type="molecule type" value="Genomic_DNA"/>
</dbReference>
<evidence type="ECO:0000256" key="1">
    <source>
        <dbReference type="ARBA" id="ARBA00022603"/>
    </source>
</evidence>
<dbReference type="OrthoDB" id="7806498at2"/>
<dbReference type="PANTHER" id="PTHR33375">
    <property type="entry name" value="CHROMOSOME-PARTITIONING PROTEIN PARB-RELATED"/>
    <property type="match status" value="1"/>
</dbReference>
<keyword evidence="1 6" id="KW-0489">Methyltransferase</keyword>
<dbReference type="Proteomes" id="UP000223527">
    <property type="component" value="Unassembled WGS sequence"/>
</dbReference>
<dbReference type="GO" id="GO:0009007">
    <property type="term" value="F:site-specific DNA-methyltransferase (adenine-specific) activity"/>
    <property type="evidence" value="ECO:0007669"/>
    <property type="project" value="UniProtKB-EC"/>
</dbReference>
<dbReference type="InterPro" id="IPR015840">
    <property type="entry name" value="DNA_MeTrfase_ParB"/>
</dbReference>
<dbReference type="InterPro" id="IPR050336">
    <property type="entry name" value="Chromosome_partition/occlusion"/>
</dbReference>
<dbReference type="InterPro" id="IPR029063">
    <property type="entry name" value="SAM-dependent_MTases_sf"/>
</dbReference>
<dbReference type="SUPFAM" id="SSF110849">
    <property type="entry name" value="ParB/Sulfiredoxin"/>
    <property type="match status" value="1"/>
</dbReference>
<dbReference type="InterPro" id="IPR036086">
    <property type="entry name" value="ParB/Sulfiredoxin_sf"/>
</dbReference>
<keyword evidence="2" id="KW-0808">Transferase</keyword>
<evidence type="ECO:0000256" key="3">
    <source>
        <dbReference type="ARBA" id="ARBA00047942"/>
    </source>
</evidence>
<name>A0A2C6Z5U0_9PROT</name>
<dbReference type="GO" id="GO:0045881">
    <property type="term" value="P:positive regulation of sporulation resulting in formation of a cellular spore"/>
    <property type="evidence" value="ECO:0007669"/>
    <property type="project" value="TreeGrafter"/>
</dbReference>
<dbReference type="InterPro" id="IPR002941">
    <property type="entry name" value="DNA_methylase_N4/N6"/>
</dbReference>
<dbReference type="InterPro" id="IPR001091">
    <property type="entry name" value="RM_Methyltransferase"/>
</dbReference>
<evidence type="ECO:0000256" key="2">
    <source>
        <dbReference type="ARBA" id="ARBA00022679"/>
    </source>
</evidence>
<dbReference type="Gene3D" id="3.90.1530.10">
    <property type="entry name" value="Conserved hypothetical protein from pyrococcus furiosus pfu- 392566-001, ParB domain"/>
    <property type="match status" value="1"/>
</dbReference>
<organism evidence="6 7">
    <name type="scientific">Teichococcus rhizosphaerae</name>
    <dbReference type="NCBI Taxonomy" id="1335062"/>
    <lineage>
        <taxon>Bacteria</taxon>
        <taxon>Pseudomonadati</taxon>
        <taxon>Pseudomonadota</taxon>
        <taxon>Alphaproteobacteria</taxon>
        <taxon>Acetobacterales</taxon>
        <taxon>Roseomonadaceae</taxon>
        <taxon>Roseomonas</taxon>
    </lineage>
</organism>
<dbReference type="Pfam" id="PF02195">
    <property type="entry name" value="ParB_N"/>
    <property type="match status" value="1"/>
</dbReference>
<dbReference type="Pfam" id="PF01555">
    <property type="entry name" value="N6_N4_Mtase"/>
    <property type="match status" value="1"/>
</dbReference>
<proteinExistence type="inferred from homology"/>
<dbReference type="PIRSF" id="PIRSF036758">
    <property type="entry name" value="Aden_M_ParB"/>
    <property type="match status" value="1"/>
</dbReference>
<dbReference type="CDD" id="cd16403">
    <property type="entry name" value="ParB_N_like_MT"/>
    <property type="match status" value="1"/>
</dbReference>
<evidence type="ECO:0000259" key="5">
    <source>
        <dbReference type="SMART" id="SM00470"/>
    </source>
</evidence>
<dbReference type="GO" id="GO:0003677">
    <property type="term" value="F:DNA binding"/>
    <property type="evidence" value="ECO:0007669"/>
    <property type="project" value="InterPro"/>
</dbReference>
<feature type="domain" description="ParB-like N-terminal" evidence="5">
    <location>
        <begin position="8"/>
        <end position="94"/>
    </location>
</feature>
<dbReference type="PRINTS" id="PR00508">
    <property type="entry name" value="S21N4MTFRASE"/>
</dbReference>
<evidence type="ECO:0000313" key="6">
    <source>
        <dbReference type="EMBL" id="PHK93851.1"/>
    </source>
</evidence>
<comment type="caution">
    <text evidence="6">The sequence shown here is derived from an EMBL/GenBank/DDBJ whole genome shotgun (WGS) entry which is preliminary data.</text>
</comment>
<accession>A0A2C6Z5U0</accession>
<gene>
    <name evidence="6" type="ORF">CR162_16405</name>
</gene>
<dbReference type="EC" id="2.1.1.-" evidence="4"/>
<comment type="catalytic activity">
    <reaction evidence="3">
        <text>a 2'-deoxyadenosine in DNA + S-adenosyl-L-methionine = an N(6)-methyl-2'-deoxyadenosine in DNA + S-adenosyl-L-homocysteine + H(+)</text>
        <dbReference type="Rhea" id="RHEA:15197"/>
        <dbReference type="Rhea" id="RHEA-COMP:12418"/>
        <dbReference type="Rhea" id="RHEA-COMP:12419"/>
        <dbReference type="ChEBI" id="CHEBI:15378"/>
        <dbReference type="ChEBI" id="CHEBI:57856"/>
        <dbReference type="ChEBI" id="CHEBI:59789"/>
        <dbReference type="ChEBI" id="CHEBI:90615"/>
        <dbReference type="ChEBI" id="CHEBI:90616"/>
        <dbReference type="EC" id="2.1.1.72"/>
    </reaction>
</comment>
<dbReference type="Gene3D" id="3.40.50.150">
    <property type="entry name" value="Vaccinia Virus protein VP39"/>
    <property type="match status" value="1"/>
</dbReference>
<evidence type="ECO:0000313" key="7">
    <source>
        <dbReference type="Proteomes" id="UP000223527"/>
    </source>
</evidence>
<dbReference type="AlphaFoldDB" id="A0A2C6Z5U0"/>
<dbReference type="SMART" id="SM00470">
    <property type="entry name" value="ParB"/>
    <property type="match status" value="1"/>
</dbReference>
<keyword evidence="7" id="KW-1185">Reference proteome</keyword>